<comment type="similarity">
    <text evidence="1">Belongs to the ARG7 family.</text>
</comment>
<dbReference type="EMBL" id="JAAMPC010000001">
    <property type="protein sequence ID" value="KAG2329362.1"/>
    <property type="molecule type" value="Genomic_DNA"/>
</dbReference>
<gene>
    <name evidence="4" type="ORF">Bca52824_000542</name>
</gene>
<dbReference type="OrthoDB" id="1038960at2759"/>
<evidence type="ECO:0000313" key="4">
    <source>
        <dbReference type="EMBL" id="KAG2329362.1"/>
    </source>
</evidence>
<protein>
    <submittedName>
        <fullName evidence="4">Uncharacterized protein</fullName>
    </submittedName>
</protein>
<evidence type="ECO:0000256" key="1">
    <source>
        <dbReference type="ARBA" id="ARBA00006974"/>
    </source>
</evidence>
<evidence type="ECO:0000256" key="2">
    <source>
        <dbReference type="ARBA" id="ARBA00022473"/>
    </source>
</evidence>
<dbReference type="AlphaFoldDB" id="A0A8X8BC94"/>
<dbReference type="Pfam" id="PF02519">
    <property type="entry name" value="Auxin_inducible"/>
    <property type="match status" value="1"/>
</dbReference>
<dbReference type="PANTHER" id="PTHR31929">
    <property type="entry name" value="SAUR-LIKE AUXIN-RESPONSIVE PROTEIN FAMILY-RELATED"/>
    <property type="match status" value="1"/>
</dbReference>
<keyword evidence="5" id="KW-1185">Reference proteome</keyword>
<evidence type="ECO:0000256" key="3">
    <source>
        <dbReference type="ARBA" id="ARBA00022604"/>
    </source>
</evidence>
<sequence>MVIKIPSKAQTERVAAPLKQMLKRCSILLKKGKQDVPMKGHFAVYVGKSRARHVIPITLLSHPIFRMMLQEAEEEFGFRQERGIIIPCDQNIFLFLLDCISYLNS</sequence>
<comment type="caution">
    <text evidence="4">The sequence shown here is derived from an EMBL/GenBank/DDBJ whole genome shotgun (WGS) entry which is preliminary data.</text>
</comment>
<reference evidence="4 5" key="1">
    <citation type="submission" date="2020-02" db="EMBL/GenBank/DDBJ databases">
        <authorList>
            <person name="Ma Q."/>
            <person name="Huang Y."/>
            <person name="Song X."/>
            <person name="Pei D."/>
        </authorList>
    </citation>
    <scope>NUCLEOTIDE SEQUENCE [LARGE SCALE GENOMIC DNA]</scope>
    <source>
        <strain evidence="4">Sxm20200214</strain>
        <tissue evidence="4">Leaf</tissue>
    </source>
</reference>
<proteinExistence type="inferred from homology"/>
<keyword evidence="3" id="KW-0341">Growth regulation</keyword>
<accession>A0A8X8BC94</accession>
<name>A0A8X8BC94_BRACI</name>
<dbReference type="GO" id="GO:0009733">
    <property type="term" value="P:response to auxin"/>
    <property type="evidence" value="ECO:0007669"/>
    <property type="project" value="InterPro"/>
</dbReference>
<dbReference type="Proteomes" id="UP000886595">
    <property type="component" value="Unassembled WGS sequence"/>
</dbReference>
<evidence type="ECO:0000313" key="5">
    <source>
        <dbReference type="Proteomes" id="UP000886595"/>
    </source>
</evidence>
<dbReference type="InterPro" id="IPR003676">
    <property type="entry name" value="SAUR_fam"/>
</dbReference>
<organism evidence="4 5">
    <name type="scientific">Brassica carinata</name>
    <name type="common">Ethiopian mustard</name>
    <name type="synonym">Abyssinian cabbage</name>
    <dbReference type="NCBI Taxonomy" id="52824"/>
    <lineage>
        <taxon>Eukaryota</taxon>
        <taxon>Viridiplantae</taxon>
        <taxon>Streptophyta</taxon>
        <taxon>Embryophyta</taxon>
        <taxon>Tracheophyta</taxon>
        <taxon>Spermatophyta</taxon>
        <taxon>Magnoliopsida</taxon>
        <taxon>eudicotyledons</taxon>
        <taxon>Gunneridae</taxon>
        <taxon>Pentapetalae</taxon>
        <taxon>rosids</taxon>
        <taxon>malvids</taxon>
        <taxon>Brassicales</taxon>
        <taxon>Brassicaceae</taxon>
        <taxon>Brassiceae</taxon>
        <taxon>Brassica</taxon>
    </lineage>
</organism>
<keyword evidence="2" id="KW-0217">Developmental protein</keyword>